<feature type="transmembrane region" description="Helical" evidence="6">
    <location>
        <begin position="185"/>
        <end position="205"/>
    </location>
</feature>
<dbReference type="PRINTS" id="PR01036">
    <property type="entry name" value="TCRTETB"/>
</dbReference>
<feature type="transmembrane region" description="Helical" evidence="6">
    <location>
        <begin position="419"/>
        <end position="439"/>
    </location>
</feature>
<feature type="transmembrane region" description="Helical" evidence="6">
    <location>
        <begin position="553"/>
        <end position="573"/>
    </location>
</feature>
<keyword evidence="9" id="KW-1185">Reference proteome</keyword>
<evidence type="ECO:0000256" key="3">
    <source>
        <dbReference type="ARBA" id="ARBA00022989"/>
    </source>
</evidence>
<comment type="subcellular location">
    <subcellularLocation>
        <location evidence="1">Membrane</location>
        <topology evidence="1">Multi-pass membrane protein</topology>
    </subcellularLocation>
</comment>
<dbReference type="PANTHER" id="PTHR23502:SF33">
    <property type="entry name" value="MAJOR FACILITATOR SUPERFAMILY (MFS) PROFILE DOMAIN-CONTAINING PROTEIN-RELATED"/>
    <property type="match status" value="1"/>
</dbReference>
<organism evidence="8 9">
    <name type="scientific">Sporothrix bragantina</name>
    <dbReference type="NCBI Taxonomy" id="671064"/>
    <lineage>
        <taxon>Eukaryota</taxon>
        <taxon>Fungi</taxon>
        <taxon>Dikarya</taxon>
        <taxon>Ascomycota</taxon>
        <taxon>Pezizomycotina</taxon>
        <taxon>Sordariomycetes</taxon>
        <taxon>Sordariomycetidae</taxon>
        <taxon>Ophiostomatales</taxon>
        <taxon>Ophiostomataceae</taxon>
        <taxon>Sporothrix</taxon>
    </lineage>
</organism>
<evidence type="ECO:0000256" key="6">
    <source>
        <dbReference type="SAM" id="Phobius"/>
    </source>
</evidence>
<accession>A0ABP0CLJ7</accession>
<feature type="domain" description="Major facilitator superfamily (MFS) profile" evidence="7">
    <location>
        <begin position="150"/>
        <end position="577"/>
    </location>
</feature>
<feature type="region of interest" description="Disordered" evidence="5">
    <location>
        <begin position="1"/>
        <end position="116"/>
    </location>
</feature>
<feature type="compositionally biased region" description="Basic and acidic residues" evidence="5">
    <location>
        <begin position="40"/>
        <end position="53"/>
    </location>
</feature>
<evidence type="ECO:0000313" key="9">
    <source>
        <dbReference type="Proteomes" id="UP001642406"/>
    </source>
</evidence>
<dbReference type="PANTHER" id="PTHR23502">
    <property type="entry name" value="MAJOR FACILITATOR SUPERFAMILY"/>
    <property type="match status" value="1"/>
</dbReference>
<dbReference type="InterPro" id="IPR011701">
    <property type="entry name" value="MFS"/>
</dbReference>
<sequence length="587" mass="63853">MGLLGNSREADAPKQPPAETQPESQTQTTANQISTPVVDLSEKPTDIELEKPASHAAIGISPDEKRPLPVLESAENDGRQLDNDENALERDLEDNNSGSSEATAGGEAAAAGPGSEPLALMDLEHGLVGWESVDDPANPRNFSQWKKAYIMVMMGIISTLSPLASSMVAPGIEDTMKELHESSPIVGSFMVTIYVLGYAIGPLFLGPLSEMYGRYPVVILATWFFNAWMLGGALAPSMASLIIMRLFAGIGGSAVMTIAPAMVADLFPVEKRAFTMSLITMAQSVGPAVGPICGGFISEYLGWRWSYWLLLIVAGTTNAGLTLYMPETYAPRVLQKKANKLRKTLNRQDLYPLLNRKMSRKDVLLRSIIRPIKLLTVSVIASLLSFYTATMYGMLYLMFTTIPTVFRDLYGWNVSLAGLAYAPFGVGMILGLLLIMATNDRTIAKLTKVNNGVYEPEMRLPHCVYYGALVPISLFWYGWSCQERVHWACPIVGMLFFGIGMIGIFIPVVTYLVDAFTPYAASAVAANRTALSIIGAFLPLAGAPLYAALDYGMGNTVLGIIALIMTPLPVIFYRYGGAIRRRWPVDL</sequence>
<feature type="transmembrane region" description="Helical" evidence="6">
    <location>
        <begin position="460"/>
        <end position="479"/>
    </location>
</feature>
<dbReference type="Proteomes" id="UP001642406">
    <property type="component" value="Unassembled WGS sequence"/>
</dbReference>
<keyword evidence="2 6" id="KW-0812">Transmembrane</keyword>
<name>A0ABP0CLJ7_9PEZI</name>
<feature type="compositionally biased region" description="Low complexity" evidence="5">
    <location>
        <begin position="97"/>
        <end position="116"/>
    </location>
</feature>
<keyword evidence="4 6" id="KW-0472">Membrane</keyword>
<dbReference type="CDD" id="cd17323">
    <property type="entry name" value="MFS_Tpo1_MDR_like"/>
    <property type="match status" value="1"/>
</dbReference>
<feature type="compositionally biased region" description="Polar residues" evidence="5">
    <location>
        <begin position="21"/>
        <end position="35"/>
    </location>
</feature>
<evidence type="ECO:0000256" key="4">
    <source>
        <dbReference type="ARBA" id="ARBA00023136"/>
    </source>
</evidence>
<feature type="transmembrane region" description="Helical" evidence="6">
    <location>
        <begin position="525"/>
        <end position="547"/>
    </location>
</feature>
<evidence type="ECO:0000256" key="1">
    <source>
        <dbReference type="ARBA" id="ARBA00004141"/>
    </source>
</evidence>
<feature type="transmembrane region" description="Helical" evidence="6">
    <location>
        <begin position="491"/>
        <end position="513"/>
    </location>
</feature>
<keyword evidence="3 6" id="KW-1133">Transmembrane helix</keyword>
<feature type="transmembrane region" description="Helical" evidence="6">
    <location>
        <begin position="148"/>
        <end position="165"/>
    </location>
</feature>
<protein>
    <recommendedName>
        <fullName evidence="7">Major facilitator superfamily (MFS) profile domain-containing protein</fullName>
    </recommendedName>
</protein>
<feature type="transmembrane region" description="Helical" evidence="6">
    <location>
        <begin position="217"/>
        <end position="236"/>
    </location>
</feature>
<feature type="transmembrane region" description="Helical" evidence="6">
    <location>
        <begin position="279"/>
        <end position="301"/>
    </location>
</feature>
<dbReference type="InterPro" id="IPR020846">
    <property type="entry name" value="MFS_dom"/>
</dbReference>
<evidence type="ECO:0000313" key="8">
    <source>
        <dbReference type="EMBL" id="CAK7232838.1"/>
    </source>
</evidence>
<feature type="transmembrane region" description="Helical" evidence="6">
    <location>
        <begin position="242"/>
        <end position="267"/>
    </location>
</feature>
<feature type="transmembrane region" description="Helical" evidence="6">
    <location>
        <begin position="374"/>
        <end position="399"/>
    </location>
</feature>
<evidence type="ECO:0000256" key="2">
    <source>
        <dbReference type="ARBA" id="ARBA00022692"/>
    </source>
</evidence>
<dbReference type="EMBL" id="CAWUHC010000109">
    <property type="protein sequence ID" value="CAK7232838.1"/>
    <property type="molecule type" value="Genomic_DNA"/>
</dbReference>
<evidence type="ECO:0000259" key="7">
    <source>
        <dbReference type="PROSITE" id="PS50850"/>
    </source>
</evidence>
<dbReference type="PROSITE" id="PS50850">
    <property type="entry name" value="MFS"/>
    <property type="match status" value="1"/>
</dbReference>
<dbReference type="Gene3D" id="1.20.1250.20">
    <property type="entry name" value="MFS general substrate transporter like domains"/>
    <property type="match status" value="1"/>
</dbReference>
<proteinExistence type="predicted"/>
<feature type="transmembrane region" description="Helical" evidence="6">
    <location>
        <begin position="307"/>
        <end position="326"/>
    </location>
</feature>
<reference evidence="8 9" key="1">
    <citation type="submission" date="2024-01" db="EMBL/GenBank/DDBJ databases">
        <authorList>
            <person name="Allen C."/>
            <person name="Tagirdzhanova G."/>
        </authorList>
    </citation>
    <scope>NUCLEOTIDE SEQUENCE [LARGE SCALE GENOMIC DNA]</scope>
</reference>
<dbReference type="Pfam" id="PF07690">
    <property type="entry name" value="MFS_1"/>
    <property type="match status" value="1"/>
</dbReference>
<dbReference type="InterPro" id="IPR036259">
    <property type="entry name" value="MFS_trans_sf"/>
</dbReference>
<feature type="compositionally biased region" description="Basic and acidic residues" evidence="5">
    <location>
        <begin position="76"/>
        <end position="90"/>
    </location>
</feature>
<evidence type="ECO:0000256" key="5">
    <source>
        <dbReference type="SAM" id="MobiDB-lite"/>
    </source>
</evidence>
<dbReference type="SUPFAM" id="SSF103473">
    <property type="entry name" value="MFS general substrate transporter"/>
    <property type="match status" value="1"/>
</dbReference>
<comment type="caution">
    <text evidence="8">The sequence shown here is derived from an EMBL/GenBank/DDBJ whole genome shotgun (WGS) entry which is preliminary data.</text>
</comment>
<gene>
    <name evidence="8" type="ORF">SBRCBS47491_008404</name>
</gene>